<feature type="region of interest" description="Disordered" evidence="1">
    <location>
        <begin position="1"/>
        <end position="68"/>
    </location>
</feature>
<reference evidence="2 3" key="1">
    <citation type="journal article" date="2020" name="Genomics">
        <title>Complete, high-quality genomes from long-read metagenomic sequencing of two wolf lichen thalli reveals enigmatic genome architecture.</title>
        <authorList>
            <person name="McKenzie S.K."/>
            <person name="Walston R.F."/>
            <person name="Allen J.L."/>
        </authorList>
    </citation>
    <scope>NUCLEOTIDE SEQUENCE [LARGE SCALE GENOMIC DNA]</scope>
    <source>
        <strain evidence="2">WasteWater1</strain>
    </source>
</reference>
<dbReference type="Proteomes" id="UP000593566">
    <property type="component" value="Unassembled WGS sequence"/>
</dbReference>
<sequence length="375" mass="41126">MADASRMQNNGQNRRCVYGVSKRSGKHSGEGSTKAEGGGKNATVARPPATPTSTTGIETPSSSSSTIDPREFLQLFPPSSADSSDLLNGQQLQKDWTFDNNLFMPNQSATSQGSPANYDHYQFMFGRDEGHMSSVQHHGPGLFDNASDAELGSCSRDDSIAEQPPSYTQSNTQCVSCSTSNLQNDSSSMVDTCRCNEIIITQLSLLPVLLLDNECSTFDVELVQFQKAIKLCTGVLACTCPGKDYTSILTISMLIARIISFFERNGAQAGRDNDQNAPSLIMTGAMTPIRSPKFSVGIYEIEGEDECNLKREVWWMQIRKVESLVAGFKEMVAKMTLQQVYQDNSQVAAWGKLVFLLEQKAQAVKRDWSACRDKA</sequence>
<dbReference type="EMBL" id="JACCJB010000008">
    <property type="protein sequence ID" value="KAF6225122.1"/>
    <property type="molecule type" value="Genomic_DNA"/>
</dbReference>
<name>A0A8H6CKC8_9LECA</name>
<keyword evidence="3" id="KW-1185">Reference proteome</keyword>
<gene>
    <name evidence="2" type="ORF">HO133_010318</name>
</gene>
<evidence type="ECO:0000313" key="2">
    <source>
        <dbReference type="EMBL" id="KAF6225122.1"/>
    </source>
</evidence>
<evidence type="ECO:0000256" key="1">
    <source>
        <dbReference type="SAM" id="MobiDB-lite"/>
    </source>
</evidence>
<protein>
    <submittedName>
        <fullName evidence="2">Uncharacterized protein</fullName>
    </submittedName>
</protein>
<evidence type="ECO:0000313" key="3">
    <source>
        <dbReference type="Proteomes" id="UP000593566"/>
    </source>
</evidence>
<dbReference type="RefSeq" id="XP_037153989.1">
    <property type="nucleotide sequence ID" value="XM_037301172.1"/>
</dbReference>
<dbReference type="GeneID" id="59338709"/>
<feature type="compositionally biased region" description="Polar residues" evidence="1">
    <location>
        <begin position="51"/>
        <end position="67"/>
    </location>
</feature>
<proteinExistence type="predicted"/>
<dbReference type="AlphaFoldDB" id="A0A8H6CKC8"/>
<comment type="caution">
    <text evidence="2">The sequence shown here is derived from an EMBL/GenBank/DDBJ whole genome shotgun (WGS) entry which is preliminary data.</text>
</comment>
<feature type="compositionally biased region" description="Polar residues" evidence="1">
    <location>
        <begin position="1"/>
        <end position="13"/>
    </location>
</feature>
<organism evidence="2 3">
    <name type="scientific">Letharia lupina</name>
    <dbReference type="NCBI Taxonomy" id="560253"/>
    <lineage>
        <taxon>Eukaryota</taxon>
        <taxon>Fungi</taxon>
        <taxon>Dikarya</taxon>
        <taxon>Ascomycota</taxon>
        <taxon>Pezizomycotina</taxon>
        <taxon>Lecanoromycetes</taxon>
        <taxon>OSLEUM clade</taxon>
        <taxon>Lecanoromycetidae</taxon>
        <taxon>Lecanorales</taxon>
        <taxon>Lecanorineae</taxon>
        <taxon>Parmeliaceae</taxon>
        <taxon>Letharia</taxon>
    </lineage>
</organism>
<accession>A0A8H6CKC8</accession>